<evidence type="ECO:0000259" key="7">
    <source>
        <dbReference type="PROSITE" id="PS50850"/>
    </source>
</evidence>
<dbReference type="PANTHER" id="PTHR43129:SF1">
    <property type="entry name" value="FOSMIDOMYCIN RESISTANCE PROTEIN"/>
    <property type="match status" value="1"/>
</dbReference>
<evidence type="ECO:0000256" key="2">
    <source>
        <dbReference type="ARBA" id="ARBA00022692"/>
    </source>
</evidence>
<dbReference type="InterPro" id="IPR036259">
    <property type="entry name" value="MFS_trans_sf"/>
</dbReference>
<sequence>MLDFPAKKVSGVPTMKKGQLGFLAGTHVVNDLSQGAIPAMLPFLVSQRHYSYAAVSGLAFAASGLSSLLQPVFGALSDRTPRPWLVPAGFGTAAVGVAAAGLSGSYWVTWLCVALAGIGIAAYHPPATSQARAAGGSSQKAMSVFSVGGTIGGALAPTLVTLVIGGAGFGGSYLLAVPALVMVVLWLLKGPWMRARGHVPAAPLATGAAAKAGAGGAERADDWRAFARLVAVIIGWSVPYVTVTSMVALHAQRDLGESTAAGAAVLSTYTAAGAVGTLLGGWLGDRYGRMTSLRVGYFVAFPALLGIAWAPAFPVLVLSAVVFGVAMFLPFAAQVTLGQDYLPHRPGTASGLTLGLAMAAGGLCSPAFGWLADARGLPAVFYALLAVFVLPVVMATRLPDRNLTAPDPQAPSPVEAAHTAQQSL</sequence>
<keyword evidence="4 6" id="KW-0472">Membrane</keyword>
<name>A0A401QWE6_STRNR</name>
<dbReference type="InterPro" id="IPR020846">
    <property type="entry name" value="MFS_dom"/>
</dbReference>
<dbReference type="AlphaFoldDB" id="A0A401QWE6"/>
<dbReference type="Proteomes" id="UP000288351">
    <property type="component" value="Unassembled WGS sequence"/>
</dbReference>
<protein>
    <submittedName>
        <fullName evidence="8">Putative membrane efflux protein</fullName>
    </submittedName>
</protein>
<evidence type="ECO:0000256" key="1">
    <source>
        <dbReference type="ARBA" id="ARBA00004651"/>
    </source>
</evidence>
<organism evidence="8 9">
    <name type="scientific">Streptomyces noursei</name>
    <name type="common">Streptomyces albulus</name>
    <dbReference type="NCBI Taxonomy" id="1971"/>
    <lineage>
        <taxon>Bacteria</taxon>
        <taxon>Bacillati</taxon>
        <taxon>Actinomycetota</taxon>
        <taxon>Actinomycetes</taxon>
        <taxon>Kitasatosporales</taxon>
        <taxon>Streptomycetaceae</taxon>
        <taxon>Streptomyces</taxon>
    </lineage>
</organism>
<feature type="transmembrane region" description="Helical" evidence="6">
    <location>
        <begin position="377"/>
        <end position="395"/>
    </location>
</feature>
<proteinExistence type="predicted"/>
<feature type="transmembrane region" description="Helical" evidence="6">
    <location>
        <begin position="50"/>
        <end position="72"/>
    </location>
</feature>
<gene>
    <name evidence="8" type="ORF">SALB_02407</name>
</gene>
<dbReference type="PROSITE" id="PS50850">
    <property type="entry name" value="MFS"/>
    <property type="match status" value="1"/>
</dbReference>
<feature type="transmembrane region" description="Helical" evidence="6">
    <location>
        <begin position="107"/>
        <end position="123"/>
    </location>
</feature>
<accession>A0A401QWE6</accession>
<evidence type="ECO:0000313" key="8">
    <source>
        <dbReference type="EMBL" id="GCB89719.1"/>
    </source>
</evidence>
<dbReference type="Pfam" id="PF07690">
    <property type="entry name" value="MFS_1"/>
    <property type="match status" value="1"/>
</dbReference>
<feature type="region of interest" description="Disordered" evidence="5">
    <location>
        <begin position="404"/>
        <end position="424"/>
    </location>
</feature>
<evidence type="ECO:0000256" key="6">
    <source>
        <dbReference type="SAM" id="Phobius"/>
    </source>
</evidence>
<dbReference type="EMBL" id="BHXC01000006">
    <property type="protein sequence ID" value="GCB89719.1"/>
    <property type="molecule type" value="Genomic_DNA"/>
</dbReference>
<dbReference type="GO" id="GO:0005886">
    <property type="term" value="C:plasma membrane"/>
    <property type="evidence" value="ECO:0007669"/>
    <property type="project" value="UniProtKB-SubCell"/>
</dbReference>
<keyword evidence="3 6" id="KW-1133">Transmembrane helix</keyword>
<feature type="transmembrane region" description="Helical" evidence="6">
    <location>
        <begin position="295"/>
        <end position="312"/>
    </location>
</feature>
<keyword evidence="2 6" id="KW-0812">Transmembrane</keyword>
<dbReference type="InterPro" id="IPR011701">
    <property type="entry name" value="MFS"/>
</dbReference>
<evidence type="ECO:0000313" key="9">
    <source>
        <dbReference type="Proteomes" id="UP000288351"/>
    </source>
</evidence>
<feature type="transmembrane region" description="Helical" evidence="6">
    <location>
        <begin position="261"/>
        <end position="283"/>
    </location>
</feature>
<feature type="domain" description="Major facilitator superfamily (MFS) profile" evidence="7">
    <location>
        <begin position="223"/>
        <end position="424"/>
    </location>
</feature>
<feature type="transmembrane region" description="Helical" evidence="6">
    <location>
        <begin position="229"/>
        <end position="249"/>
    </location>
</feature>
<feature type="transmembrane region" description="Helical" evidence="6">
    <location>
        <begin position="170"/>
        <end position="188"/>
    </location>
</feature>
<evidence type="ECO:0000256" key="4">
    <source>
        <dbReference type="ARBA" id="ARBA00023136"/>
    </source>
</evidence>
<dbReference type="GO" id="GO:0022857">
    <property type="term" value="F:transmembrane transporter activity"/>
    <property type="evidence" value="ECO:0007669"/>
    <property type="project" value="InterPro"/>
</dbReference>
<comment type="caution">
    <text evidence="8">The sequence shown here is derived from an EMBL/GenBank/DDBJ whole genome shotgun (WGS) entry which is preliminary data.</text>
</comment>
<evidence type="ECO:0000256" key="5">
    <source>
        <dbReference type="SAM" id="MobiDB-lite"/>
    </source>
</evidence>
<dbReference type="SUPFAM" id="SSF103473">
    <property type="entry name" value="MFS general substrate transporter"/>
    <property type="match status" value="1"/>
</dbReference>
<feature type="transmembrane region" description="Helical" evidence="6">
    <location>
        <begin position="349"/>
        <end position="371"/>
    </location>
</feature>
<comment type="subcellular location">
    <subcellularLocation>
        <location evidence="1">Cell membrane</location>
        <topology evidence="1">Multi-pass membrane protein</topology>
    </subcellularLocation>
</comment>
<dbReference type="Gene3D" id="1.20.1250.20">
    <property type="entry name" value="MFS general substrate transporter like domains"/>
    <property type="match status" value="2"/>
</dbReference>
<feature type="transmembrane region" description="Helical" evidence="6">
    <location>
        <begin position="84"/>
        <end position="101"/>
    </location>
</feature>
<feature type="transmembrane region" description="Helical" evidence="6">
    <location>
        <begin position="144"/>
        <end position="164"/>
    </location>
</feature>
<evidence type="ECO:0000256" key="3">
    <source>
        <dbReference type="ARBA" id="ARBA00022989"/>
    </source>
</evidence>
<dbReference type="CDD" id="cd17478">
    <property type="entry name" value="MFS_FsR"/>
    <property type="match status" value="1"/>
</dbReference>
<reference evidence="8 9" key="1">
    <citation type="journal article" date="2019" name="Microbiol. Resour. Announc.">
        <title>Draft Genome Sequence of the Most Traditional epsilon-Poly-l-Lysine Producer, Streptomyces albulus NBRC14147.</title>
        <authorList>
            <person name="Yamanaka K."/>
            <person name="Hamano Y."/>
        </authorList>
    </citation>
    <scope>NUCLEOTIDE SEQUENCE [LARGE SCALE GENOMIC DNA]</scope>
    <source>
        <strain evidence="8 9">NBRC 14147</strain>
    </source>
</reference>
<dbReference type="PANTHER" id="PTHR43129">
    <property type="entry name" value="FOSMIDOMYCIN RESISTANCE PROTEIN"/>
    <property type="match status" value="1"/>
</dbReference>